<keyword evidence="3" id="KW-0597">Phosphoprotein</keyword>
<keyword evidence="4" id="KW-0808">Transferase</keyword>
<dbReference type="Proteomes" id="UP000265801">
    <property type="component" value="Unassembled WGS sequence"/>
</dbReference>
<dbReference type="InterPro" id="IPR003594">
    <property type="entry name" value="HATPase_dom"/>
</dbReference>
<dbReference type="SMART" id="SM00091">
    <property type="entry name" value="PAS"/>
    <property type="match status" value="1"/>
</dbReference>
<evidence type="ECO:0000256" key="4">
    <source>
        <dbReference type="ARBA" id="ARBA00022679"/>
    </source>
</evidence>
<reference evidence="11 12" key="1">
    <citation type="submission" date="2018-09" db="EMBL/GenBank/DDBJ databases">
        <title>Bacillus saliacetes sp. nov., isolated from Thai shrimp paste (Ka-pi).</title>
        <authorList>
            <person name="Daroonpunt R."/>
            <person name="Tanasupawat S."/>
            <person name="Yiamsombut S."/>
        </authorList>
    </citation>
    <scope>NUCLEOTIDE SEQUENCE [LARGE SCALE GENOMIC DNA]</scope>
    <source>
        <strain evidence="11 12">SKP7-4</strain>
    </source>
</reference>
<dbReference type="InterPro" id="IPR035965">
    <property type="entry name" value="PAS-like_dom_sf"/>
</dbReference>
<dbReference type="InterPro" id="IPR036097">
    <property type="entry name" value="HisK_dim/P_sf"/>
</dbReference>
<dbReference type="CDD" id="cd00130">
    <property type="entry name" value="PAS"/>
    <property type="match status" value="1"/>
</dbReference>
<dbReference type="Gene3D" id="1.10.287.130">
    <property type="match status" value="1"/>
</dbReference>
<protein>
    <recommendedName>
        <fullName evidence="2">histidine kinase</fullName>
        <ecNumber evidence="2">2.7.13.3</ecNumber>
    </recommendedName>
</protein>
<dbReference type="NCBIfam" id="TIGR00229">
    <property type="entry name" value="sensory_box"/>
    <property type="match status" value="1"/>
</dbReference>
<evidence type="ECO:0000259" key="9">
    <source>
        <dbReference type="PROSITE" id="PS50109"/>
    </source>
</evidence>
<dbReference type="PANTHER" id="PTHR43065">
    <property type="entry name" value="SENSOR HISTIDINE KINASE"/>
    <property type="match status" value="1"/>
</dbReference>
<feature type="domain" description="Histidine kinase" evidence="9">
    <location>
        <begin position="209"/>
        <end position="413"/>
    </location>
</feature>
<dbReference type="InterPro" id="IPR000014">
    <property type="entry name" value="PAS"/>
</dbReference>
<evidence type="ECO:0000256" key="6">
    <source>
        <dbReference type="ARBA" id="ARBA00022777"/>
    </source>
</evidence>
<dbReference type="EC" id="2.7.13.3" evidence="2"/>
<evidence type="ECO:0000256" key="3">
    <source>
        <dbReference type="ARBA" id="ARBA00022553"/>
    </source>
</evidence>
<dbReference type="SMART" id="SM00387">
    <property type="entry name" value="HATPase_c"/>
    <property type="match status" value="1"/>
</dbReference>
<evidence type="ECO:0000256" key="7">
    <source>
        <dbReference type="ARBA" id="ARBA00022840"/>
    </source>
</evidence>
<dbReference type="GO" id="GO:0000155">
    <property type="term" value="F:phosphorelay sensor kinase activity"/>
    <property type="evidence" value="ECO:0007669"/>
    <property type="project" value="InterPro"/>
</dbReference>
<dbReference type="GO" id="GO:0005524">
    <property type="term" value="F:ATP binding"/>
    <property type="evidence" value="ECO:0007669"/>
    <property type="project" value="UniProtKB-KW"/>
</dbReference>
<dbReference type="PROSITE" id="PS50109">
    <property type="entry name" value="HIS_KIN"/>
    <property type="match status" value="1"/>
</dbReference>
<dbReference type="PRINTS" id="PR00344">
    <property type="entry name" value="BCTRLSENSOR"/>
</dbReference>
<keyword evidence="7" id="KW-0067">ATP-binding</keyword>
<keyword evidence="8" id="KW-0902">Two-component regulatory system</keyword>
<dbReference type="CDD" id="cd00075">
    <property type="entry name" value="HATPase"/>
    <property type="match status" value="1"/>
</dbReference>
<keyword evidence="12" id="KW-1185">Reference proteome</keyword>
<evidence type="ECO:0000256" key="1">
    <source>
        <dbReference type="ARBA" id="ARBA00000085"/>
    </source>
</evidence>
<feature type="domain" description="PAS" evidence="10">
    <location>
        <begin position="62"/>
        <end position="104"/>
    </location>
</feature>
<dbReference type="Gene3D" id="3.30.565.10">
    <property type="entry name" value="Histidine kinase-like ATPase, C-terminal domain"/>
    <property type="match status" value="1"/>
</dbReference>
<evidence type="ECO:0000259" key="10">
    <source>
        <dbReference type="PROSITE" id="PS50112"/>
    </source>
</evidence>
<evidence type="ECO:0000256" key="5">
    <source>
        <dbReference type="ARBA" id="ARBA00022741"/>
    </source>
</evidence>
<evidence type="ECO:0000313" key="11">
    <source>
        <dbReference type="EMBL" id="RIW33942.1"/>
    </source>
</evidence>
<proteinExistence type="predicted"/>
<dbReference type="CDD" id="cd00082">
    <property type="entry name" value="HisKA"/>
    <property type="match status" value="1"/>
</dbReference>
<dbReference type="SUPFAM" id="SSF47384">
    <property type="entry name" value="Homodimeric domain of signal transducing histidine kinase"/>
    <property type="match status" value="1"/>
</dbReference>
<dbReference type="SMART" id="SM00388">
    <property type="entry name" value="HisKA"/>
    <property type="match status" value="1"/>
</dbReference>
<evidence type="ECO:0000256" key="8">
    <source>
        <dbReference type="ARBA" id="ARBA00023012"/>
    </source>
</evidence>
<dbReference type="EMBL" id="QXIR01000012">
    <property type="protein sequence ID" value="RIW33942.1"/>
    <property type="molecule type" value="Genomic_DNA"/>
</dbReference>
<gene>
    <name evidence="11" type="ORF">D3H55_10090</name>
</gene>
<keyword evidence="6" id="KW-0418">Kinase</keyword>
<dbReference type="Pfam" id="PF00512">
    <property type="entry name" value="HisKA"/>
    <property type="match status" value="1"/>
</dbReference>
<sequence length="416" mass="47405">MISSLKEGLVPIELAELLKSGSAEVLLIVKGVKKYFEVKILPLGFEEGALITMYDITDRILLNRQRERYYDAIACGITVQDVRGRILYANPNAAEIIGVDKDEIREIHLKDHDWQLVDENGESLHLREHPWRKAIRTQQEIKNFVMGFYHPRSKEVRWVLVNTRNVFEDEEDSLEKVITTFHDITAKVQLDKFMKEKEKLALAGKLAAGVAHEIKNPLTSSLGFIKFMKDQKEVDFNYLDIVSRELESINAVTSEFLTLAEPQSLQREKICIIDDIILPLIEHMKEQLIERGTKINLYHPSDQILHGVKEQVTQLFLNILRNSMEAMPAGGNIDISMMREDKYIVVSIKDEGTGIPPERLKFLGEPFYSIKEKGTGFGLLLCKKIVHEHNGNLVIKSVVGKGTLVEVTLPVGEKKH</sequence>
<organism evidence="11 12">
    <name type="scientific">Bacillus salacetis</name>
    <dbReference type="NCBI Taxonomy" id="2315464"/>
    <lineage>
        <taxon>Bacteria</taxon>
        <taxon>Bacillati</taxon>
        <taxon>Bacillota</taxon>
        <taxon>Bacilli</taxon>
        <taxon>Bacillales</taxon>
        <taxon>Bacillaceae</taxon>
        <taxon>Bacillus</taxon>
    </lineage>
</organism>
<accession>A0A3A1R2Z1</accession>
<dbReference type="InterPro" id="IPR036890">
    <property type="entry name" value="HATPase_C_sf"/>
</dbReference>
<dbReference type="PROSITE" id="PS50112">
    <property type="entry name" value="PAS"/>
    <property type="match status" value="1"/>
</dbReference>
<dbReference type="SUPFAM" id="SSF55874">
    <property type="entry name" value="ATPase domain of HSP90 chaperone/DNA topoisomerase II/histidine kinase"/>
    <property type="match status" value="1"/>
</dbReference>
<dbReference type="OrthoDB" id="9815750at2"/>
<comment type="caution">
    <text evidence="11">The sequence shown here is derived from an EMBL/GenBank/DDBJ whole genome shotgun (WGS) entry which is preliminary data.</text>
</comment>
<comment type="catalytic activity">
    <reaction evidence="1">
        <text>ATP + protein L-histidine = ADP + protein N-phospho-L-histidine.</text>
        <dbReference type="EC" id="2.7.13.3"/>
    </reaction>
</comment>
<dbReference type="InterPro" id="IPR004358">
    <property type="entry name" value="Sig_transdc_His_kin-like_C"/>
</dbReference>
<evidence type="ECO:0000313" key="12">
    <source>
        <dbReference type="Proteomes" id="UP000265801"/>
    </source>
</evidence>
<dbReference type="InterPro" id="IPR005467">
    <property type="entry name" value="His_kinase_dom"/>
</dbReference>
<dbReference type="PANTHER" id="PTHR43065:SF34">
    <property type="entry name" value="SPORULATION KINASE A"/>
    <property type="match status" value="1"/>
</dbReference>
<evidence type="ECO:0000256" key="2">
    <source>
        <dbReference type="ARBA" id="ARBA00012438"/>
    </source>
</evidence>
<dbReference type="Pfam" id="PF02518">
    <property type="entry name" value="HATPase_c"/>
    <property type="match status" value="1"/>
</dbReference>
<dbReference type="RefSeq" id="WP_119546789.1">
    <property type="nucleotide sequence ID" value="NZ_QXIR01000012.1"/>
</dbReference>
<dbReference type="InterPro" id="IPR003661">
    <property type="entry name" value="HisK_dim/P_dom"/>
</dbReference>
<name>A0A3A1R2Z1_9BACI</name>
<dbReference type="Pfam" id="PF08448">
    <property type="entry name" value="PAS_4"/>
    <property type="match status" value="1"/>
</dbReference>
<dbReference type="Gene3D" id="3.30.450.20">
    <property type="entry name" value="PAS domain"/>
    <property type="match status" value="1"/>
</dbReference>
<dbReference type="InterPro" id="IPR013656">
    <property type="entry name" value="PAS_4"/>
</dbReference>
<dbReference type="SUPFAM" id="SSF55785">
    <property type="entry name" value="PYP-like sensor domain (PAS domain)"/>
    <property type="match status" value="1"/>
</dbReference>
<keyword evidence="5" id="KW-0547">Nucleotide-binding</keyword>
<dbReference type="AlphaFoldDB" id="A0A3A1R2Z1"/>